<dbReference type="InterPro" id="IPR011006">
    <property type="entry name" value="CheY-like_superfamily"/>
</dbReference>
<evidence type="ECO:0000259" key="17">
    <source>
        <dbReference type="PROSITE" id="PS50110"/>
    </source>
</evidence>
<evidence type="ECO:0000256" key="8">
    <source>
        <dbReference type="ARBA" id="ARBA00022840"/>
    </source>
</evidence>
<dbReference type="EC" id="2.7.13.3" evidence="3"/>
<dbReference type="Gene3D" id="1.10.287.130">
    <property type="match status" value="1"/>
</dbReference>
<dbReference type="RefSeq" id="WP_014960498.1">
    <property type="nucleotide sequence ID" value="NC_018649.1"/>
</dbReference>
<evidence type="ECO:0000256" key="15">
    <source>
        <dbReference type="SAM" id="Phobius"/>
    </source>
</evidence>
<keyword evidence="11 15" id="KW-0472">Membrane</keyword>
<dbReference type="GO" id="GO:0005886">
    <property type="term" value="C:plasma membrane"/>
    <property type="evidence" value="ECO:0007669"/>
    <property type="project" value="UniProtKB-SubCell"/>
</dbReference>
<evidence type="ECO:0000256" key="13">
    <source>
        <dbReference type="PROSITE-ProRule" id="PRU00169"/>
    </source>
</evidence>
<dbReference type="CDD" id="cd00082">
    <property type="entry name" value="HisKA"/>
    <property type="match status" value="1"/>
</dbReference>
<dbReference type="SMART" id="SM00448">
    <property type="entry name" value="REC"/>
    <property type="match status" value="1"/>
</dbReference>
<evidence type="ECO:0000256" key="1">
    <source>
        <dbReference type="ARBA" id="ARBA00000085"/>
    </source>
</evidence>
<dbReference type="Gene3D" id="3.30.565.10">
    <property type="entry name" value="Histidine kinase-like ATPase, C-terminal domain"/>
    <property type="match status" value="1"/>
</dbReference>
<dbReference type="SUPFAM" id="SSF47384">
    <property type="entry name" value="Homodimeric domain of signal transducing histidine kinase"/>
    <property type="match status" value="1"/>
</dbReference>
<dbReference type="InterPro" id="IPR001789">
    <property type="entry name" value="Sig_transdc_resp-reg_receiver"/>
</dbReference>
<feature type="domain" description="HPt" evidence="18">
    <location>
        <begin position="745"/>
        <end position="846"/>
    </location>
</feature>
<dbReference type="InterPro" id="IPR003661">
    <property type="entry name" value="HisK_dim/P_dom"/>
</dbReference>
<dbReference type="CDD" id="cd16922">
    <property type="entry name" value="HATPase_EvgS-ArcB-TorS-like"/>
    <property type="match status" value="1"/>
</dbReference>
<evidence type="ECO:0000256" key="14">
    <source>
        <dbReference type="SAM" id="MobiDB-lite"/>
    </source>
</evidence>
<dbReference type="PATRIC" id="fig|1048260.3.peg.819"/>
<protein>
    <recommendedName>
        <fullName evidence="3">histidine kinase</fullName>
        <ecNumber evidence="3">2.7.13.3</ecNumber>
    </recommendedName>
</protein>
<dbReference type="SMART" id="SM00388">
    <property type="entry name" value="HisKA"/>
    <property type="match status" value="1"/>
</dbReference>
<dbReference type="GO" id="GO:0005524">
    <property type="term" value="F:ATP binding"/>
    <property type="evidence" value="ECO:0007669"/>
    <property type="project" value="UniProtKB-KW"/>
</dbReference>
<dbReference type="InterPro" id="IPR004358">
    <property type="entry name" value="Sig_transdc_His_kin-like_C"/>
</dbReference>
<evidence type="ECO:0000256" key="12">
    <source>
        <dbReference type="PROSITE-ProRule" id="PRU00110"/>
    </source>
</evidence>
<dbReference type="CDD" id="cd00088">
    <property type="entry name" value="HPT"/>
    <property type="match status" value="1"/>
</dbReference>
<dbReference type="SUPFAM" id="SSF52172">
    <property type="entry name" value="CheY-like"/>
    <property type="match status" value="1"/>
</dbReference>
<feature type="transmembrane region" description="Helical" evidence="15">
    <location>
        <begin position="31"/>
        <end position="49"/>
    </location>
</feature>
<dbReference type="PROSITE" id="PS50110">
    <property type="entry name" value="RESPONSE_REGULATORY"/>
    <property type="match status" value="1"/>
</dbReference>
<dbReference type="InterPro" id="IPR005467">
    <property type="entry name" value="His_kinase_dom"/>
</dbReference>
<dbReference type="PANTHER" id="PTHR45339">
    <property type="entry name" value="HYBRID SIGNAL TRANSDUCTION HISTIDINE KINASE J"/>
    <property type="match status" value="1"/>
</dbReference>
<dbReference type="KEGG" id="lfi:LFML04_0754"/>
<dbReference type="STRING" id="1048260.LFML04_0754"/>
<keyword evidence="4" id="KW-1003">Cell membrane</keyword>
<dbReference type="PROSITE" id="PS50109">
    <property type="entry name" value="HIS_KIN"/>
    <property type="match status" value="1"/>
</dbReference>
<dbReference type="HOGENOM" id="CLU_000445_104_10_0"/>
<evidence type="ECO:0000256" key="7">
    <source>
        <dbReference type="ARBA" id="ARBA00022741"/>
    </source>
</evidence>
<reference evidence="19 20" key="1">
    <citation type="journal article" date="2011" name="J. Microbiol.">
        <title>Complete genome of Leptospirillum ferriphilum ML-04 provides insight into its physiology and environmental adaptation.</title>
        <authorList>
            <person name="Mi S."/>
            <person name="Song J."/>
            <person name="Lin J."/>
            <person name="Che Y."/>
            <person name="Zheng H."/>
            <person name="Lin J."/>
        </authorList>
    </citation>
    <scope>NUCLEOTIDE SEQUENCE [LARGE SCALE GENOMIC DNA]</scope>
    <source>
        <strain evidence="19 20">ML-04</strain>
    </source>
</reference>
<comment type="subcellular location">
    <subcellularLocation>
        <location evidence="2">Cell membrane</location>
        <topology evidence="2">Multi-pass membrane protein</topology>
    </subcellularLocation>
</comment>
<evidence type="ECO:0000313" key="20">
    <source>
        <dbReference type="Proteomes" id="UP000006177"/>
    </source>
</evidence>
<dbReference type="GO" id="GO:0000155">
    <property type="term" value="F:phosphorelay sensor kinase activity"/>
    <property type="evidence" value="ECO:0007669"/>
    <property type="project" value="InterPro"/>
</dbReference>
<dbReference type="PANTHER" id="PTHR45339:SF1">
    <property type="entry name" value="HYBRID SIGNAL TRANSDUCTION HISTIDINE KINASE J"/>
    <property type="match status" value="1"/>
</dbReference>
<dbReference type="Gene3D" id="1.20.120.160">
    <property type="entry name" value="HPT domain"/>
    <property type="match status" value="1"/>
</dbReference>
<feature type="transmembrane region" description="Helical" evidence="15">
    <location>
        <begin position="161"/>
        <end position="181"/>
    </location>
</feature>
<evidence type="ECO:0000256" key="2">
    <source>
        <dbReference type="ARBA" id="ARBA00004651"/>
    </source>
</evidence>
<evidence type="ECO:0000256" key="4">
    <source>
        <dbReference type="ARBA" id="ARBA00022475"/>
    </source>
</evidence>
<dbReference type="InterPro" id="IPR036890">
    <property type="entry name" value="HATPase_C_sf"/>
</dbReference>
<evidence type="ECO:0000256" key="9">
    <source>
        <dbReference type="ARBA" id="ARBA00022989"/>
    </source>
</evidence>
<keyword evidence="19" id="KW-0808">Transferase</keyword>
<feature type="transmembrane region" description="Helical" evidence="15">
    <location>
        <begin position="130"/>
        <end position="149"/>
    </location>
</feature>
<dbReference type="SUPFAM" id="SSF47226">
    <property type="entry name" value="Histidine-containing phosphotransfer domain, HPT domain"/>
    <property type="match status" value="1"/>
</dbReference>
<dbReference type="EMBL" id="CP002919">
    <property type="protein sequence ID" value="AFS52988.1"/>
    <property type="molecule type" value="Genomic_DNA"/>
</dbReference>
<dbReference type="FunFam" id="3.30.565.10:FF:000010">
    <property type="entry name" value="Sensor histidine kinase RcsC"/>
    <property type="match status" value="1"/>
</dbReference>
<feature type="transmembrane region" description="Helical" evidence="15">
    <location>
        <begin position="61"/>
        <end position="83"/>
    </location>
</feature>
<feature type="domain" description="Histidine kinase" evidence="16">
    <location>
        <begin position="204"/>
        <end position="425"/>
    </location>
</feature>
<gene>
    <name evidence="19" type="ordered locus">LFML04_0754</name>
</gene>
<dbReference type="InterPro" id="IPR008207">
    <property type="entry name" value="Sig_transdc_His_kin_Hpt_dom"/>
</dbReference>
<dbReference type="Pfam" id="PF01627">
    <property type="entry name" value="Hpt"/>
    <property type="match status" value="1"/>
</dbReference>
<comment type="catalytic activity">
    <reaction evidence="1">
        <text>ATP + protein L-histidine = ADP + protein N-phospho-L-histidine.</text>
        <dbReference type="EC" id="2.7.13.3"/>
    </reaction>
</comment>
<keyword evidence="9 15" id="KW-1133">Transmembrane helix</keyword>
<evidence type="ECO:0000313" key="19">
    <source>
        <dbReference type="EMBL" id="AFS52988.1"/>
    </source>
</evidence>
<dbReference type="Pfam" id="PF00072">
    <property type="entry name" value="Response_reg"/>
    <property type="match status" value="1"/>
</dbReference>
<feature type="modified residue" description="Phosphohistidine" evidence="12">
    <location>
        <position position="784"/>
    </location>
</feature>
<evidence type="ECO:0000259" key="18">
    <source>
        <dbReference type="PROSITE" id="PS50894"/>
    </source>
</evidence>
<keyword evidence="6 15" id="KW-0812">Transmembrane</keyword>
<accession>J9ZAQ6</accession>
<keyword evidence="7" id="KW-0547">Nucleotide-binding</keyword>
<dbReference type="Proteomes" id="UP000006177">
    <property type="component" value="Chromosome"/>
</dbReference>
<evidence type="ECO:0000256" key="3">
    <source>
        <dbReference type="ARBA" id="ARBA00012438"/>
    </source>
</evidence>
<feature type="region of interest" description="Disordered" evidence="14">
    <location>
        <begin position="1"/>
        <end position="22"/>
    </location>
</feature>
<evidence type="ECO:0000256" key="6">
    <source>
        <dbReference type="ARBA" id="ARBA00022692"/>
    </source>
</evidence>
<dbReference type="PROSITE" id="PS50894">
    <property type="entry name" value="HPT"/>
    <property type="match status" value="1"/>
</dbReference>
<dbReference type="InterPro" id="IPR003594">
    <property type="entry name" value="HATPase_dom"/>
</dbReference>
<proteinExistence type="predicted"/>
<feature type="transmembrane region" description="Helical" evidence="15">
    <location>
        <begin position="90"/>
        <end position="110"/>
    </location>
</feature>
<keyword evidence="8" id="KW-0067">ATP-binding</keyword>
<dbReference type="Pfam" id="PF02518">
    <property type="entry name" value="HATPase_c"/>
    <property type="match status" value="1"/>
</dbReference>
<evidence type="ECO:0000256" key="5">
    <source>
        <dbReference type="ARBA" id="ARBA00022553"/>
    </source>
</evidence>
<keyword evidence="19" id="KW-0418">Kinase</keyword>
<evidence type="ECO:0000259" key="16">
    <source>
        <dbReference type="PROSITE" id="PS50109"/>
    </source>
</evidence>
<feature type="modified residue" description="4-aspartylphosphate" evidence="13">
    <location>
        <position position="636"/>
    </location>
</feature>
<dbReference type="AlphaFoldDB" id="J9ZAQ6"/>
<evidence type="ECO:0000256" key="10">
    <source>
        <dbReference type="ARBA" id="ARBA00023012"/>
    </source>
</evidence>
<evidence type="ECO:0000256" key="11">
    <source>
        <dbReference type="ARBA" id="ARBA00023136"/>
    </source>
</evidence>
<sequence length="851" mass="93567">MDSHTHSKKISPSEPQGRSTFSMQNAEREQGIIRVIVGMIASFYLYTLHHVPGVSAIPVSAHSMILPVIAYTTLLLATIYLFPGYHPVRILFGIAGDLSLVMLVMALTGVKGLPLGVVDLWVIMGNGFRFGPRYLGIATGISAVEFIEVYRVNPWWQQHTVLFDTQLIGMIVLPLYMAVLLTKLEKLIEAANAANQSKSRFLANMSHELRTPLNGIMGLSELLREQASPRQNELLNTLQGSARHLSDIISKILDFSRLEAGRMTVSLVTFDVGQVVAETVSALLPLARQKNLPVTVLMDARFPSSLRGDPFHLKQILTNLLGNAIKFTESGEVALTVTPVLTSDTRELSVRFEVSDTGIGIAEEEKSRIFESFSQGDDSVTKRYGGAGLGLAITRQLVDLEKGKLGFLSHSGKGSIFWCTIPYTVDNDLSLLKPDWTAQSPVSVWAPPERHEEIRTLLALLGIDPHAPDSNLSAADSASLGSHPPRKPLLATITRDTLPAFREYLETQLKRLDREDPLTIVSVEKSMSLARVDLPQTGGWIVLTDFPPAPEAVSRILGWPISTGSPSPHKAPAPTLPTQQQTSGTILVVDDQEVNRTVLEGLLESKGYQVISAIDGESALDLLEKNSARFDLMILDLCMPGRGGLDVLKAHRFLESKNPVPAIILTANQSEEARLDSLDAKAEVFLTKPLDTRRLLETIDRIIKRQAVTCGRIASDSSNRTLLPEDVLPLIETGTLLALREFSPHPSFLRKLVNGFIAEGHRHMDNLQDACRQKDYPVLMEALHSLRGSALQLGALKLAHLCREAEKLTVPDLMESRLGPLAERLPHTFDETLQELDRLIGTLPELHLSPE</sequence>
<feature type="compositionally biased region" description="Polar residues" evidence="14">
    <location>
        <begin position="13"/>
        <end position="22"/>
    </location>
</feature>
<dbReference type="Gene3D" id="3.40.50.2300">
    <property type="match status" value="1"/>
</dbReference>
<name>J9ZAQ6_LEPFM</name>
<dbReference type="InterPro" id="IPR036641">
    <property type="entry name" value="HPT_dom_sf"/>
</dbReference>
<dbReference type="SUPFAM" id="SSF55874">
    <property type="entry name" value="ATPase domain of HSP90 chaperone/DNA topoisomerase II/histidine kinase"/>
    <property type="match status" value="1"/>
</dbReference>
<dbReference type="Pfam" id="PF00512">
    <property type="entry name" value="HisKA"/>
    <property type="match status" value="1"/>
</dbReference>
<dbReference type="SMART" id="SM00387">
    <property type="entry name" value="HATPase_c"/>
    <property type="match status" value="1"/>
</dbReference>
<dbReference type="PRINTS" id="PR00344">
    <property type="entry name" value="BCTRLSENSOR"/>
</dbReference>
<keyword evidence="10" id="KW-0902">Two-component regulatory system</keyword>
<organism evidence="19 20">
    <name type="scientific">Leptospirillum ferriphilum (strain ML-04)</name>
    <dbReference type="NCBI Taxonomy" id="1048260"/>
    <lineage>
        <taxon>Bacteria</taxon>
        <taxon>Pseudomonadati</taxon>
        <taxon>Nitrospirota</taxon>
        <taxon>Nitrospiria</taxon>
        <taxon>Nitrospirales</taxon>
        <taxon>Nitrospiraceae</taxon>
        <taxon>Leptospirillum</taxon>
    </lineage>
</organism>
<feature type="domain" description="Response regulatory" evidence="17">
    <location>
        <begin position="585"/>
        <end position="703"/>
    </location>
</feature>
<keyword evidence="5 13" id="KW-0597">Phosphoprotein</keyword>
<dbReference type="InterPro" id="IPR036097">
    <property type="entry name" value="HisK_dim/P_sf"/>
</dbReference>